<gene>
    <name evidence="6" type="ORF">AB0D95_13600</name>
</gene>
<dbReference type="PANTHER" id="PTHR19328:SF75">
    <property type="entry name" value="ALDOSE SUGAR DEHYDROGENASE YLII"/>
    <property type="match status" value="1"/>
</dbReference>
<feature type="region of interest" description="Disordered" evidence="2">
    <location>
        <begin position="206"/>
        <end position="237"/>
    </location>
</feature>
<dbReference type="SMART" id="SM00089">
    <property type="entry name" value="PKD"/>
    <property type="match status" value="1"/>
</dbReference>
<dbReference type="Gene3D" id="2.120.10.30">
    <property type="entry name" value="TolB, C-terminal domain"/>
    <property type="match status" value="1"/>
</dbReference>
<dbReference type="PROSITE" id="PS51257">
    <property type="entry name" value="PROKAR_LIPOPROTEIN"/>
    <property type="match status" value="1"/>
</dbReference>
<dbReference type="EMBL" id="JBEZNA010000025">
    <property type="protein sequence ID" value="MEU9578280.1"/>
    <property type="molecule type" value="Genomic_DNA"/>
</dbReference>
<feature type="domain" description="PKD" evidence="4">
    <location>
        <begin position="499"/>
        <end position="580"/>
    </location>
</feature>
<dbReference type="CDD" id="cd04084">
    <property type="entry name" value="CBM6_xylanase-like"/>
    <property type="match status" value="1"/>
</dbReference>
<evidence type="ECO:0000259" key="5">
    <source>
        <dbReference type="PROSITE" id="PS51175"/>
    </source>
</evidence>
<comment type="caution">
    <text evidence="6">The sequence shown here is derived from an EMBL/GenBank/DDBJ whole genome shotgun (WGS) entry which is preliminary data.</text>
</comment>
<evidence type="ECO:0000256" key="3">
    <source>
        <dbReference type="SAM" id="SignalP"/>
    </source>
</evidence>
<protein>
    <submittedName>
        <fullName evidence="6">PQQ-dependent sugar dehydrogenase</fullName>
    </submittedName>
</protein>
<evidence type="ECO:0000313" key="7">
    <source>
        <dbReference type="Proteomes" id="UP001551584"/>
    </source>
</evidence>
<dbReference type="InterPro" id="IPR011041">
    <property type="entry name" value="Quinoprot_gluc/sorb_DH_b-prop"/>
</dbReference>
<dbReference type="SUPFAM" id="SSF49785">
    <property type="entry name" value="Galactose-binding domain-like"/>
    <property type="match status" value="1"/>
</dbReference>
<dbReference type="Gene3D" id="2.60.40.10">
    <property type="entry name" value="Immunoglobulins"/>
    <property type="match status" value="1"/>
</dbReference>
<dbReference type="PANTHER" id="PTHR19328">
    <property type="entry name" value="HEDGEHOG-INTERACTING PROTEIN"/>
    <property type="match status" value="1"/>
</dbReference>
<feature type="signal peptide" evidence="3">
    <location>
        <begin position="1"/>
        <end position="38"/>
    </location>
</feature>
<dbReference type="CDD" id="cd00146">
    <property type="entry name" value="PKD"/>
    <property type="match status" value="1"/>
</dbReference>
<dbReference type="SMART" id="SM00606">
    <property type="entry name" value="CBD_IV"/>
    <property type="match status" value="1"/>
</dbReference>
<dbReference type="Gene3D" id="2.60.120.260">
    <property type="entry name" value="Galactose-binding domain-like"/>
    <property type="match status" value="1"/>
</dbReference>
<organism evidence="6 7">
    <name type="scientific">Streptomyces chilikensis</name>
    <dbReference type="NCBI Taxonomy" id="1194079"/>
    <lineage>
        <taxon>Bacteria</taxon>
        <taxon>Bacillati</taxon>
        <taxon>Actinomycetota</taxon>
        <taxon>Actinomycetes</taxon>
        <taxon>Kitasatosporales</taxon>
        <taxon>Streptomycetaceae</taxon>
        <taxon>Streptomyces</taxon>
    </lineage>
</organism>
<dbReference type="Pfam" id="PF03422">
    <property type="entry name" value="CBM_6"/>
    <property type="match status" value="1"/>
</dbReference>
<dbReference type="InterPro" id="IPR000601">
    <property type="entry name" value="PKD_dom"/>
</dbReference>
<dbReference type="Pfam" id="PF07995">
    <property type="entry name" value="GSDH"/>
    <property type="match status" value="1"/>
</dbReference>
<dbReference type="Pfam" id="PF18911">
    <property type="entry name" value="PKD_4"/>
    <property type="match status" value="1"/>
</dbReference>
<dbReference type="InterPro" id="IPR022409">
    <property type="entry name" value="PKD/Chitinase_dom"/>
</dbReference>
<feature type="chain" id="PRO_5045650677" evidence="3">
    <location>
        <begin position="39"/>
        <end position="821"/>
    </location>
</feature>
<dbReference type="SUPFAM" id="SSF50952">
    <property type="entry name" value="Soluble quinoprotein glucose dehydrogenase"/>
    <property type="match status" value="1"/>
</dbReference>
<dbReference type="InterPro" id="IPR005084">
    <property type="entry name" value="CBM6"/>
</dbReference>
<reference evidence="6 7" key="1">
    <citation type="submission" date="2024-06" db="EMBL/GenBank/DDBJ databases">
        <title>The Natural Products Discovery Center: Release of the First 8490 Sequenced Strains for Exploring Actinobacteria Biosynthetic Diversity.</title>
        <authorList>
            <person name="Kalkreuter E."/>
            <person name="Kautsar S.A."/>
            <person name="Yang D."/>
            <person name="Bader C.D."/>
            <person name="Teijaro C.N."/>
            <person name="Fluegel L."/>
            <person name="Davis C.M."/>
            <person name="Simpson J.R."/>
            <person name="Lauterbach L."/>
            <person name="Steele A.D."/>
            <person name="Gui C."/>
            <person name="Meng S."/>
            <person name="Li G."/>
            <person name="Viehrig K."/>
            <person name="Ye F."/>
            <person name="Su P."/>
            <person name="Kiefer A.F."/>
            <person name="Nichols A."/>
            <person name="Cepeda A.J."/>
            <person name="Yan W."/>
            <person name="Fan B."/>
            <person name="Jiang Y."/>
            <person name="Adhikari A."/>
            <person name="Zheng C.-J."/>
            <person name="Schuster L."/>
            <person name="Cowan T.M."/>
            <person name="Smanski M.J."/>
            <person name="Chevrette M.G."/>
            <person name="De Carvalho L.P.S."/>
            <person name="Shen B."/>
        </authorList>
    </citation>
    <scope>NUCLEOTIDE SEQUENCE [LARGE SCALE GENOMIC DNA]</scope>
    <source>
        <strain evidence="6 7">NPDC048117</strain>
    </source>
</reference>
<dbReference type="InterPro" id="IPR035986">
    <property type="entry name" value="PKD_dom_sf"/>
</dbReference>
<dbReference type="InterPro" id="IPR008979">
    <property type="entry name" value="Galactose-bd-like_sf"/>
</dbReference>
<feature type="domain" description="CBM6" evidence="5">
    <location>
        <begin position="693"/>
        <end position="819"/>
    </location>
</feature>
<evidence type="ECO:0000313" key="6">
    <source>
        <dbReference type="EMBL" id="MEU9578280.1"/>
    </source>
</evidence>
<dbReference type="InterPro" id="IPR006584">
    <property type="entry name" value="Cellulose-bd_IV"/>
</dbReference>
<dbReference type="InterPro" id="IPR012938">
    <property type="entry name" value="Glc/Sorbosone_DH"/>
</dbReference>
<keyword evidence="1 3" id="KW-0732">Signal</keyword>
<name>A0ABV3EPZ0_9ACTN</name>
<dbReference type="InterPro" id="IPR011042">
    <property type="entry name" value="6-blade_b-propeller_TolB-like"/>
</dbReference>
<dbReference type="InterPro" id="IPR013783">
    <property type="entry name" value="Ig-like_fold"/>
</dbReference>
<accession>A0ABV3EPZ0</accession>
<dbReference type="RefSeq" id="WP_359272163.1">
    <property type="nucleotide sequence ID" value="NZ_JBEZNA010000025.1"/>
</dbReference>
<proteinExistence type="predicted"/>
<dbReference type="PROSITE" id="PS50093">
    <property type="entry name" value="PKD"/>
    <property type="match status" value="1"/>
</dbReference>
<dbReference type="Proteomes" id="UP001551584">
    <property type="component" value="Unassembled WGS sequence"/>
</dbReference>
<evidence type="ECO:0000259" key="4">
    <source>
        <dbReference type="PROSITE" id="PS50093"/>
    </source>
</evidence>
<sequence>MRSNRRNRQNTFRKALALLTGALLACTSLTLATGPAGAAPGAAAEEAQFQQVTLAKGVEMIGEPMSLAVLPDRSVLTTSRDGALYLTDDAGDTRLSARLDVYTHDEEGLQGVAVDPDFAQNRFVYLYYAPRLDTPEGDAPETGTAADFEPFEGVNRLSRFVLEEDGTLDLASETEILEVETTRGICCHVGGDIDFDAQGNLYLSTGDDSNPFQSDGYSPLDDRENRNPAFDARRTSGNTNDLRGKILRIKVNADGSYSVPEGNLFAPGTEGTRPEIYAMGLRNPYRFNVDRETGILYVGDYGPDAGAADPARGPAGQVEFARVTGPGNFGWPFCTGDNDAYVDYDFATRTSGESFDCAAPVNDSRHNTGLRELPPSQPAWIPYDGGSVPEFGTGSESPMGAPVYHYDPELDSPVKFPEAYDGDVFLSEFGRRWIKRVTADADGTVQAINDFPWSGTQITDMEFGPDGALYVLDYGVQWFAGDENSALYRIENATDGRSPIAEATASVTSGKAPLRVSFSSAGTGDPDGDELAYRWEFGDGTSSTAQNPRHTYRKNGTYTAKLTVTDPTGRTAKATVRVVVGNTAPKVELVTPGDGGLFSFGDAIPFKVKVTDREDGRRIDCSKVTVTFVLGHDSHGHPLTSANGCTGTLQTTADGGHDASANVFGVVDAQYTDGGGGGQDPLTAHDQVVLQPENRQAEHYGTSSGVTKISKETAHGGRTVGDVNAGDWISFTPYDLSDATSVTARVSSGGTGGTLEFRAGSPTGTLLGSATVPVTGGWETFEDVSADISGAPDGATTLYLVFQGEGDGALYDLDDFTFTTG</sequence>
<feature type="compositionally biased region" description="Basic and acidic residues" evidence="2">
    <location>
        <begin position="220"/>
        <end position="234"/>
    </location>
</feature>
<dbReference type="SUPFAM" id="SSF49299">
    <property type="entry name" value="PKD domain"/>
    <property type="match status" value="1"/>
</dbReference>
<evidence type="ECO:0000256" key="1">
    <source>
        <dbReference type="ARBA" id="ARBA00022729"/>
    </source>
</evidence>
<evidence type="ECO:0000256" key="2">
    <source>
        <dbReference type="SAM" id="MobiDB-lite"/>
    </source>
</evidence>
<feature type="compositionally biased region" description="Polar residues" evidence="2">
    <location>
        <begin position="206"/>
        <end position="216"/>
    </location>
</feature>
<keyword evidence="7" id="KW-1185">Reference proteome</keyword>
<dbReference type="PROSITE" id="PS51175">
    <property type="entry name" value="CBM6"/>
    <property type="match status" value="1"/>
</dbReference>